<protein>
    <submittedName>
        <fullName evidence="1">SusD-like starch-binding protein associating with outer membrane</fullName>
    </submittedName>
</protein>
<keyword evidence="2" id="KW-1185">Reference proteome</keyword>
<evidence type="ECO:0000313" key="2">
    <source>
        <dbReference type="Proteomes" id="UP000289859"/>
    </source>
</evidence>
<comment type="caution">
    <text evidence="1">The sequence shown here is derived from an EMBL/GenBank/DDBJ whole genome shotgun (WGS) entry which is preliminary data.</text>
</comment>
<dbReference type="Pfam" id="PF12771">
    <property type="entry name" value="SusD-like_2"/>
    <property type="match status" value="1"/>
</dbReference>
<name>A0A4Q0NTH6_9FLAO</name>
<dbReference type="EMBL" id="QOVK01000024">
    <property type="protein sequence ID" value="RXG13881.1"/>
    <property type="molecule type" value="Genomic_DNA"/>
</dbReference>
<dbReference type="Gene3D" id="1.25.40.390">
    <property type="match status" value="1"/>
</dbReference>
<accession>A0A4Q0NTH6</accession>
<evidence type="ECO:0000313" key="1">
    <source>
        <dbReference type="EMBL" id="RXG13881.1"/>
    </source>
</evidence>
<dbReference type="Proteomes" id="UP000289859">
    <property type="component" value="Unassembled WGS sequence"/>
</dbReference>
<dbReference type="RefSeq" id="WP_128766860.1">
    <property type="nucleotide sequence ID" value="NZ_JBHUOO010000041.1"/>
</dbReference>
<gene>
    <name evidence="1" type="ORF">DSM02_3643</name>
</gene>
<dbReference type="InterPro" id="IPR041662">
    <property type="entry name" value="SusD-like_2"/>
</dbReference>
<dbReference type="PROSITE" id="PS51257">
    <property type="entry name" value="PROKAR_LIPOPROTEIN"/>
    <property type="match status" value="1"/>
</dbReference>
<dbReference type="SUPFAM" id="SSF48452">
    <property type="entry name" value="TPR-like"/>
    <property type="match status" value="1"/>
</dbReference>
<reference evidence="1 2" key="1">
    <citation type="submission" date="2018-07" db="EMBL/GenBank/DDBJ databases">
        <title>Leeuwenhoekiella genomics.</title>
        <authorList>
            <person name="Tahon G."/>
            <person name="Willems A."/>
        </authorList>
    </citation>
    <scope>NUCLEOTIDE SEQUENCE [LARGE SCALE GENOMIC DNA]</scope>
    <source>
        <strain evidence="1 2">LMG 29608</strain>
    </source>
</reference>
<dbReference type="AlphaFoldDB" id="A0A4Q0NTH6"/>
<sequence length="480" mass="53097">MKTSNIVQILVLACLLVTGCTDNFEEINSNPNAPETVSANLLTATVTSEITRTLTEEGYSDGNSITQLMAKNNFPGFAQFDWSDQGMWNFFYGILPEIDDILQISRNEETQNSTYEGMALTLRALCFANLTDLYGNVPYSEALAGDTEGIFTPVYDSQEMIYNGVLQDLADADAALAANQSISGTTGDVIYDGDPARWRKLANALRLRYLLRISKQRDVSQEMQAITSAGNYINSNADNATLTYSGTSNTDSWPQSTGRIGGFDEKSLCDTALEYFNTFNDPRLDIWFDRNSEGKWVGMPIGLNQDNARAFDDANSPSRLDVDLFYYSRTGAQAYIIKNSEVQFILAEAAERGIISGDAEAYYNAGVRASLSYWGVDDTTITAYLAQPAVSYNGSLELLLTQKTIALWNVDYQGWMNYRRTGLPALQPGPDTLNGALYPVRFLYPSSEQTLNTTNYQNAVSAMGGDNINVKGWWETGTRY</sequence>
<dbReference type="InterPro" id="IPR011990">
    <property type="entry name" value="TPR-like_helical_dom_sf"/>
</dbReference>
<dbReference type="OrthoDB" id="725917at2"/>
<organism evidence="1 2">
    <name type="scientific">Leeuwenhoekiella polynyae</name>
    <dbReference type="NCBI Taxonomy" id="1550906"/>
    <lineage>
        <taxon>Bacteria</taxon>
        <taxon>Pseudomonadati</taxon>
        <taxon>Bacteroidota</taxon>
        <taxon>Flavobacteriia</taxon>
        <taxon>Flavobacteriales</taxon>
        <taxon>Flavobacteriaceae</taxon>
        <taxon>Leeuwenhoekiella</taxon>
    </lineage>
</organism>
<proteinExistence type="predicted"/>